<evidence type="ECO:0000313" key="2">
    <source>
        <dbReference type="EMBL" id="MFD1220826.1"/>
    </source>
</evidence>
<evidence type="ECO:0008006" key="4">
    <source>
        <dbReference type="Google" id="ProtNLM"/>
    </source>
</evidence>
<dbReference type="EMBL" id="JBHTLU010000014">
    <property type="protein sequence ID" value="MFD1220826.1"/>
    <property type="molecule type" value="Genomic_DNA"/>
</dbReference>
<reference evidence="3" key="1">
    <citation type="journal article" date="2019" name="Int. J. Syst. Evol. Microbiol.">
        <title>The Global Catalogue of Microorganisms (GCM) 10K type strain sequencing project: providing services to taxonomists for standard genome sequencing and annotation.</title>
        <authorList>
            <consortium name="The Broad Institute Genomics Platform"/>
            <consortium name="The Broad Institute Genome Sequencing Center for Infectious Disease"/>
            <person name="Wu L."/>
            <person name="Ma J."/>
        </authorList>
    </citation>
    <scope>NUCLEOTIDE SEQUENCE [LARGE SCALE GENOMIC DNA]</scope>
    <source>
        <strain evidence="3">CCUG 53270</strain>
    </source>
</reference>
<keyword evidence="1" id="KW-0472">Membrane</keyword>
<evidence type="ECO:0000256" key="1">
    <source>
        <dbReference type="SAM" id="Phobius"/>
    </source>
</evidence>
<name>A0ABW3ULU1_9BACL</name>
<evidence type="ECO:0000313" key="3">
    <source>
        <dbReference type="Proteomes" id="UP001597180"/>
    </source>
</evidence>
<protein>
    <recommendedName>
        <fullName evidence="4">DUF3995 domain-containing protein</fullName>
    </recommendedName>
</protein>
<keyword evidence="3" id="KW-1185">Reference proteome</keyword>
<gene>
    <name evidence="2" type="ORF">ACFQ4B_11925</name>
</gene>
<comment type="caution">
    <text evidence="2">The sequence shown here is derived from an EMBL/GenBank/DDBJ whole genome shotgun (WGS) entry which is preliminary data.</text>
</comment>
<feature type="transmembrane region" description="Helical" evidence="1">
    <location>
        <begin position="42"/>
        <end position="62"/>
    </location>
</feature>
<keyword evidence="1" id="KW-1133">Transmembrane helix</keyword>
<dbReference type="Proteomes" id="UP001597180">
    <property type="component" value="Unassembled WGS sequence"/>
</dbReference>
<proteinExistence type="predicted"/>
<keyword evidence="1" id="KW-0812">Transmembrane</keyword>
<feature type="transmembrane region" description="Helical" evidence="1">
    <location>
        <begin position="12"/>
        <end position="30"/>
    </location>
</feature>
<organism evidence="2 3">
    <name type="scientific">Paenibacillus vulneris</name>
    <dbReference type="NCBI Taxonomy" id="1133364"/>
    <lineage>
        <taxon>Bacteria</taxon>
        <taxon>Bacillati</taxon>
        <taxon>Bacillota</taxon>
        <taxon>Bacilli</taxon>
        <taxon>Bacillales</taxon>
        <taxon>Paenibacillaceae</taxon>
        <taxon>Paenibacillus</taxon>
    </lineage>
</organism>
<dbReference type="RefSeq" id="WP_377739706.1">
    <property type="nucleotide sequence ID" value="NZ_BAABJG010000029.1"/>
</dbReference>
<feature type="transmembrane region" description="Helical" evidence="1">
    <location>
        <begin position="111"/>
        <end position="130"/>
    </location>
</feature>
<sequence>MQHWTYWTLDRMVILFVGIAFIAIGAQVTLSHYRQNFHHKSMWLPVISAPIFSLAGIVLALVRLEWLFYLFTLLMWVGVVIGTVGFYFHFHGVGVRVGGYKMRNFLAGPPVILPVLFIAMCALGLLVMYWR</sequence>
<feature type="transmembrane region" description="Helical" evidence="1">
    <location>
        <begin position="68"/>
        <end position="90"/>
    </location>
</feature>
<accession>A0ABW3ULU1</accession>